<dbReference type="AlphaFoldDB" id="A0A0G1VTC9"/>
<gene>
    <name evidence="1" type="ORF">UY48_C0055G0004</name>
</gene>
<evidence type="ECO:0000313" key="2">
    <source>
        <dbReference type="Proteomes" id="UP000034588"/>
    </source>
</evidence>
<dbReference type="Proteomes" id="UP000034588">
    <property type="component" value="Unassembled WGS sequence"/>
</dbReference>
<sequence>MGVFRVEVQAVGAHGCERHLKDSEVVIGCERHNCVDCITREYIRRLKRANSSIDIALLTHWPGTEQEVNDNLLTGVRMGNF</sequence>
<protein>
    <submittedName>
        <fullName evidence="1">Uncharacterized protein</fullName>
    </submittedName>
</protein>
<name>A0A0G1VTC9_9BACT</name>
<dbReference type="EMBL" id="LCQD01000055">
    <property type="protein sequence ID" value="KKW09701.1"/>
    <property type="molecule type" value="Genomic_DNA"/>
</dbReference>
<accession>A0A0G1VTC9</accession>
<organism evidence="1 2">
    <name type="scientific">Candidatus Gottesmanbacteria bacterium GW2011_GWB1_49_7</name>
    <dbReference type="NCBI Taxonomy" id="1618448"/>
    <lineage>
        <taxon>Bacteria</taxon>
        <taxon>Candidatus Gottesmaniibacteriota</taxon>
    </lineage>
</organism>
<evidence type="ECO:0000313" key="1">
    <source>
        <dbReference type="EMBL" id="KKW09701.1"/>
    </source>
</evidence>
<comment type="caution">
    <text evidence="1">The sequence shown here is derived from an EMBL/GenBank/DDBJ whole genome shotgun (WGS) entry which is preliminary data.</text>
</comment>
<reference evidence="1 2" key="1">
    <citation type="journal article" date="2015" name="Nature">
        <title>rRNA introns, odd ribosomes, and small enigmatic genomes across a large radiation of phyla.</title>
        <authorList>
            <person name="Brown C.T."/>
            <person name="Hug L.A."/>
            <person name="Thomas B.C."/>
            <person name="Sharon I."/>
            <person name="Castelle C.J."/>
            <person name="Singh A."/>
            <person name="Wilkins M.J."/>
            <person name="Williams K.H."/>
            <person name="Banfield J.F."/>
        </authorList>
    </citation>
    <scope>NUCLEOTIDE SEQUENCE [LARGE SCALE GENOMIC DNA]</scope>
</reference>
<proteinExistence type="predicted"/>